<keyword evidence="2" id="KW-0378">Hydrolase</keyword>
<dbReference type="SFLD" id="SFLDG01144">
    <property type="entry name" value="C2.B.4:_PGP_Like"/>
    <property type="match status" value="1"/>
</dbReference>
<evidence type="ECO:0000256" key="1">
    <source>
        <dbReference type="SAM" id="MobiDB-lite"/>
    </source>
</evidence>
<dbReference type="NCBIfam" id="TIGR00099">
    <property type="entry name" value="Cof-subfamily"/>
    <property type="match status" value="1"/>
</dbReference>
<dbReference type="InterPro" id="IPR006379">
    <property type="entry name" value="HAD-SF_hydro_IIB"/>
</dbReference>
<dbReference type="PANTHER" id="PTHR10000">
    <property type="entry name" value="PHOSPHOSERINE PHOSPHATASE"/>
    <property type="match status" value="1"/>
</dbReference>
<dbReference type="Gene3D" id="3.40.50.1000">
    <property type="entry name" value="HAD superfamily/HAD-like"/>
    <property type="match status" value="1"/>
</dbReference>
<feature type="compositionally biased region" description="Polar residues" evidence="1">
    <location>
        <begin position="11"/>
        <end position="32"/>
    </location>
</feature>
<dbReference type="Pfam" id="PF08282">
    <property type="entry name" value="Hydrolase_3"/>
    <property type="match status" value="1"/>
</dbReference>
<comment type="caution">
    <text evidence="2">The sequence shown here is derived from an EMBL/GenBank/DDBJ whole genome shotgun (WGS) entry which is preliminary data.</text>
</comment>
<feature type="region of interest" description="Disordered" evidence="1">
    <location>
        <begin position="1"/>
        <end position="34"/>
    </location>
</feature>
<dbReference type="InterPro" id="IPR023214">
    <property type="entry name" value="HAD_sf"/>
</dbReference>
<keyword evidence="3" id="KW-1185">Reference proteome</keyword>
<dbReference type="AlphaFoldDB" id="A0A7Y0EMS3"/>
<dbReference type="NCBIfam" id="TIGR01484">
    <property type="entry name" value="HAD-SF-IIB"/>
    <property type="match status" value="1"/>
</dbReference>
<dbReference type="InterPro" id="IPR036412">
    <property type="entry name" value="HAD-like_sf"/>
</dbReference>
<dbReference type="SUPFAM" id="SSF56784">
    <property type="entry name" value="HAD-like"/>
    <property type="match status" value="1"/>
</dbReference>
<reference evidence="2 3" key="1">
    <citation type="submission" date="2020-02" db="EMBL/GenBank/DDBJ databases">
        <title>Characterization of phylogenetic diversity of novel bifidobacterial species isolated in Czech ZOOs.</title>
        <authorList>
            <person name="Lugli G.A."/>
            <person name="Vera N.B."/>
            <person name="Ventura M."/>
        </authorList>
    </citation>
    <scope>NUCLEOTIDE SEQUENCE [LARGE SCALE GENOMIC DNA]</scope>
    <source>
        <strain evidence="2 3">DSM 109957</strain>
    </source>
</reference>
<dbReference type="Gene3D" id="3.30.1240.10">
    <property type="match status" value="1"/>
</dbReference>
<accession>A0A7Y0EMS3</accession>
<protein>
    <submittedName>
        <fullName evidence="2">Cof-like hydrolase</fullName>
    </submittedName>
</protein>
<proteinExistence type="predicted"/>
<gene>
    <name evidence="2" type="ORF">G1C95_0283</name>
</gene>
<dbReference type="GO" id="GO:0016791">
    <property type="term" value="F:phosphatase activity"/>
    <property type="evidence" value="ECO:0007669"/>
    <property type="project" value="TreeGrafter"/>
</dbReference>
<dbReference type="PANTHER" id="PTHR10000:SF25">
    <property type="entry name" value="PHOSPHATASE YKRA-RELATED"/>
    <property type="match status" value="1"/>
</dbReference>
<dbReference type="GO" id="GO:0000287">
    <property type="term" value="F:magnesium ion binding"/>
    <property type="evidence" value="ECO:0007669"/>
    <property type="project" value="TreeGrafter"/>
</dbReference>
<evidence type="ECO:0000313" key="3">
    <source>
        <dbReference type="Proteomes" id="UP000532194"/>
    </source>
</evidence>
<dbReference type="InterPro" id="IPR000150">
    <property type="entry name" value="Cof"/>
</dbReference>
<dbReference type="CDD" id="cd07517">
    <property type="entry name" value="HAD_HPP"/>
    <property type="match status" value="1"/>
</dbReference>
<dbReference type="GO" id="GO:0005829">
    <property type="term" value="C:cytosol"/>
    <property type="evidence" value="ECO:0007669"/>
    <property type="project" value="TreeGrafter"/>
</dbReference>
<dbReference type="EMBL" id="JAAIII010000001">
    <property type="protein sequence ID" value="NMM93098.1"/>
    <property type="molecule type" value="Genomic_DNA"/>
</dbReference>
<dbReference type="Proteomes" id="UP000532194">
    <property type="component" value="Unassembled WGS sequence"/>
</dbReference>
<name>A0A7Y0EMS3_9BIFI</name>
<organism evidence="2 3">
    <name type="scientific">Bifidobacterium oedipodis</name>
    <dbReference type="NCBI Taxonomy" id="2675322"/>
    <lineage>
        <taxon>Bacteria</taxon>
        <taxon>Bacillati</taxon>
        <taxon>Actinomycetota</taxon>
        <taxon>Actinomycetes</taxon>
        <taxon>Bifidobacteriales</taxon>
        <taxon>Bifidobacteriaceae</taxon>
        <taxon>Bifidobacterium</taxon>
    </lineage>
</organism>
<evidence type="ECO:0000313" key="2">
    <source>
        <dbReference type="EMBL" id="NMM93098.1"/>
    </source>
</evidence>
<dbReference type="SFLD" id="SFLDG01140">
    <property type="entry name" value="C2.B:_Phosphomannomutase_and_P"/>
    <property type="match status" value="1"/>
</dbReference>
<sequence length="298" mass="32670">MGRGSAMTDISDCSTVSEQTPLSFAQPSTRPDTQPDIRAVFFDIDGTLTSFETHRVPDSTVDAIHRLQDKDIKVLICTGRSPSQMTVVLDTMPVHFDGIVAFNGQYCVDDHGFFEAQALDPDDIAVILDWLDAHPDVVCNFGEKDYVYFNHTNEQLQATWNQLGKTAPTRYFDDPRARALTHETFQISPFVDEAAEAELVGLCRNVAGVRWHPDFTDLIPADGGKPRGIQRFMKRFGITREQTMAFGDGGNDTDMLAFAGIGVAMGNASDAPKAAADYVTDSVDDNGVLNALTHFGVL</sequence>
<dbReference type="SFLD" id="SFLDS00003">
    <property type="entry name" value="Haloacid_Dehalogenase"/>
    <property type="match status" value="1"/>
</dbReference>
<dbReference type="PROSITE" id="PS01229">
    <property type="entry name" value="COF_2"/>
    <property type="match status" value="1"/>
</dbReference>